<protein>
    <submittedName>
        <fullName evidence="2">Uncharacterized protein</fullName>
    </submittedName>
</protein>
<feature type="region of interest" description="Disordered" evidence="1">
    <location>
        <begin position="1"/>
        <end position="400"/>
    </location>
</feature>
<proteinExistence type="predicted"/>
<feature type="compositionally biased region" description="Low complexity" evidence="1">
    <location>
        <begin position="53"/>
        <end position="65"/>
    </location>
</feature>
<feature type="compositionally biased region" description="Basic residues" evidence="1">
    <location>
        <begin position="109"/>
        <end position="137"/>
    </location>
</feature>
<feature type="compositionally biased region" description="Basic residues" evidence="1">
    <location>
        <begin position="225"/>
        <end position="235"/>
    </location>
</feature>
<feature type="non-terminal residue" evidence="2">
    <location>
        <position position="1"/>
    </location>
</feature>
<feature type="compositionally biased region" description="Gly residues" evidence="1">
    <location>
        <begin position="389"/>
        <end position="400"/>
    </location>
</feature>
<gene>
    <name evidence="2" type="ORF">AVDCRST_MAG20-1416</name>
</gene>
<feature type="compositionally biased region" description="Basic and acidic residues" evidence="1">
    <location>
        <begin position="21"/>
        <end position="37"/>
    </location>
</feature>
<feature type="non-terminal residue" evidence="2">
    <location>
        <position position="400"/>
    </location>
</feature>
<evidence type="ECO:0000256" key="1">
    <source>
        <dbReference type="SAM" id="MobiDB-lite"/>
    </source>
</evidence>
<name>A0A6J4HW39_9ACTN</name>
<dbReference type="EMBL" id="CADCSY010000062">
    <property type="protein sequence ID" value="CAA9234496.1"/>
    <property type="molecule type" value="Genomic_DNA"/>
</dbReference>
<evidence type="ECO:0000313" key="2">
    <source>
        <dbReference type="EMBL" id="CAA9234496.1"/>
    </source>
</evidence>
<feature type="compositionally biased region" description="Basic and acidic residues" evidence="1">
    <location>
        <begin position="1"/>
        <end position="10"/>
    </location>
</feature>
<organism evidence="2">
    <name type="scientific">uncultured Acidimicrobiales bacterium</name>
    <dbReference type="NCBI Taxonomy" id="310071"/>
    <lineage>
        <taxon>Bacteria</taxon>
        <taxon>Bacillati</taxon>
        <taxon>Actinomycetota</taxon>
        <taxon>Acidimicrobiia</taxon>
        <taxon>Acidimicrobiales</taxon>
        <taxon>environmental samples</taxon>
    </lineage>
</organism>
<feature type="compositionally biased region" description="Basic residues" evidence="1">
    <location>
        <begin position="282"/>
        <end position="291"/>
    </location>
</feature>
<dbReference type="AlphaFoldDB" id="A0A6J4HW39"/>
<accession>A0A6J4HW39</accession>
<sequence length="400" mass="42233">DDRGRPRAVEPRPQMLAGDGRGPRDGPGRAGRTERLPHVVLGAERAARLPGESPASHRPAAAGRRAGQRPHRDVGVGRRPAGRPRPPGAPGHRRPPGLAELDHLSAGRAARRFTGHPAHLRVRTGCVRRPRAPRHQRGAGGAAGRRRPVAAPARRGAGCGGRARARGLRRAGPPARPRRGRGASRPRTLAAGGGRGGGRHRAPPGGAGLGGGRAHAAERGGARAVGRRARRRRARSERDEGPVGDPQPHPDLQRERALQRRGGRRTGPRPPPHLAAGEPALGRRRRPRRAQARPERARRAARGVVGGRRRRPPAARPARPRLGPLDRLCGDELGARGRVAGGAPAHHRRHPPDARFEGGDAPGGRAHRARALDPVLRPGGERPDARGPAGRGGQGAARLV</sequence>
<reference evidence="2" key="1">
    <citation type="submission" date="2020-02" db="EMBL/GenBank/DDBJ databases">
        <authorList>
            <person name="Meier V. D."/>
        </authorList>
    </citation>
    <scope>NUCLEOTIDE SEQUENCE</scope>
    <source>
        <strain evidence="2">AVDCRST_MAG20</strain>
    </source>
</reference>